<dbReference type="AlphaFoldDB" id="U4V541"/>
<reference evidence="2 3" key="1">
    <citation type="journal article" date="2014" name="FEMS Microbiol. Lett.">
        <title>Genome sequencing analysis reveals virulence-related gene content of Ochrobactrum intermedium strain 229E, a urease-positive strain isolated from the human gastric niche.</title>
        <authorList>
            <person name="Kulkarni G.J."/>
            <person name="Shetty S."/>
            <person name="Dharne M.S."/>
            <person name="Shouche Y.S."/>
        </authorList>
    </citation>
    <scope>NUCLEOTIDE SEQUENCE [LARGE SCALE GENOMIC DNA]</scope>
    <source>
        <strain evidence="2 3">229E</strain>
    </source>
</reference>
<evidence type="ECO:0000313" key="2">
    <source>
        <dbReference type="EMBL" id="ERL99778.1"/>
    </source>
</evidence>
<sequence>MLSGLRSRASDNDSLNVALYYIALEGVTRHGLQVATKNILQGSLGHPFLPDPPELRQECNKVMKPILDAMAWDANRDRILREQREEQRQRSQSQSTWTPESRARATEKWQSVKAAMQDKRDEENSYDAAMARLQAAAEANGHELDLETMKPVSTGSFKQAGRAA</sequence>
<feature type="region of interest" description="Disordered" evidence="1">
    <location>
        <begin position="142"/>
        <end position="164"/>
    </location>
</feature>
<gene>
    <name evidence="2" type="ORF">Q644_09090</name>
</gene>
<dbReference type="PATRIC" id="fig|1337887.3.peg.5279"/>
<dbReference type="Proteomes" id="UP000016842">
    <property type="component" value="Unassembled WGS sequence"/>
</dbReference>
<feature type="region of interest" description="Disordered" evidence="1">
    <location>
        <begin position="82"/>
        <end position="127"/>
    </location>
</feature>
<protein>
    <submittedName>
        <fullName evidence="2">Uncharacterized protein</fullName>
    </submittedName>
</protein>
<proteinExistence type="predicted"/>
<dbReference type="EMBL" id="ASXJ01000363">
    <property type="protein sequence ID" value="ERL99778.1"/>
    <property type="molecule type" value="Genomic_DNA"/>
</dbReference>
<organism evidence="2 3">
    <name type="scientific">Brucella intermedia 229E</name>
    <dbReference type="NCBI Taxonomy" id="1337887"/>
    <lineage>
        <taxon>Bacteria</taxon>
        <taxon>Pseudomonadati</taxon>
        <taxon>Pseudomonadota</taxon>
        <taxon>Alphaproteobacteria</taxon>
        <taxon>Hyphomicrobiales</taxon>
        <taxon>Brucellaceae</taxon>
        <taxon>Brucella/Ochrobactrum group</taxon>
        <taxon>Brucella</taxon>
    </lineage>
</organism>
<evidence type="ECO:0000256" key="1">
    <source>
        <dbReference type="SAM" id="MobiDB-lite"/>
    </source>
</evidence>
<evidence type="ECO:0000313" key="3">
    <source>
        <dbReference type="Proteomes" id="UP000016842"/>
    </source>
</evidence>
<accession>U4V541</accession>
<comment type="caution">
    <text evidence="2">The sequence shown here is derived from an EMBL/GenBank/DDBJ whole genome shotgun (WGS) entry which is preliminary data.</text>
</comment>
<name>U4V541_9HYPH</name>